<dbReference type="GO" id="GO:0051537">
    <property type="term" value="F:2 iron, 2 sulfur cluster binding"/>
    <property type="evidence" value="ECO:0007669"/>
    <property type="project" value="UniProtKB-KW"/>
</dbReference>
<dbReference type="EMBL" id="BQKY01000003">
    <property type="protein sequence ID" value="GJN88572.1"/>
    <property type="molecule type" value="Genomic_DNA"/>
</dbReference>
<feature type="region of interest" description="Disordered" evidence="5">
    <location>
        <begin position="226"/>
        <end position="257"/>
    </location>
</feature>
<dbReference type="SUPFAM" id="SSF47240">
    <property type="entry name" value="Ferritin-like"/>
    <property type="match status" value="1"/>
</dbReference>
<keyword evidence="8" id="KW-1185">Reference proteome</keyword>
<evidence type="ECO:0000256" key="1">
    <source>
        <dbReference type="ARBA" id="ARBA00022714"/>
    </source>
</evidence>
<dbReference type="InterPro" id="IPR007402">
    <property type="entry name" value="DUF455"/>
</dbReference>
<gene>
    <name evidence="7" type="ORF">Rhopal_001538-T1</name>
</gene>
<feature type="domain" description="Rieske" evidence="6">
    <location>
        <begin position="30"/>
        <end position="141"/>
    </location>
</feature>
<evidence type="ECO:0000256" key="5">
    <source>
        <dbReference type="SAM" id="MobiDB-lite"/>
    </source>
</evidence>
<evidence type="ECO:0000256" key="2">
    <source>
        <dbReference type="ARBA" id="ARBA00022723"/>
    </source>
</evidence>
<dbReference type="InterPro" id="IPR012347">
    <property type="entry name" value="Ferritin-like"/>
</dbReference>
<comment type="caution">
    <text evidence="7">The sequence shown here is derived from an EMBL/GenBank/DDBJ whole genome shotgun (WGS) entry which is preliminary data.</text>
</comment>
<dbReference type="GO" id="GO:0046872">
    <property type="term" value="F:metal ion binding"/>
    <property type="evidence" value="ECO:0007669"/>
    <property type="project" value="UniProtKB-KW"/>
</dbReference>
<dbReference type="InterPro" id="IPR017941">
    <property type="entry name" value="Rieske_2Fe-2S"/>
</dbReference>
<feature type="compositionally biased region" description="Basic and acidic residues" evidence="5">
    <location>
        <begin position="480"/>
        <end position="490"/>
    </location>
</feature>
<reference evidence="7 8" key="1">
    <citation type="submission" date="2021-12" db="EMBL/GenBank/DDBJ databases">
        <title>High titer production of polyol ester of fatty acids by Rhodotorula paludigena BS15 towards product separation-free biomass refinery.</title>
        <authorList>
            <person name="Mano J."/>
            <person name="Ono H."/>
            <person name="Tanaka T."/>
            <person name="Naito K."/>
            <person name="Sushida H."/>
            <person name="Ike M."/>
            <person name="Tokuyasu K."/>
            <person name="Kitaoka M."/>
        </authorList>
    </citation>
    <scope>NUCLEOTIDE SEQUENCE [LARGE SCALE GENOMIC DNA]</scope>
    <source>
        <strain evidence="7 8">BS15</strain>
    </source>
</reference>
<keyword evidence="4" id="KW-0411">Iron-sulfur</keyword>
<keyword evidence="3" id="KW-0408">Iron</keyword>
<dbReference type="Gene3D" id="1.20.1260.10">
    <property type="match status" value="1"/>
</dbReference>
<accession>A0AAV5GGV2</accession>
<dbReference type="Proteomes" id="UP001342314">
    <property type="component" value="Unassembled WGS sequence"/>
</dbReference>
<dbReference type="SUPFAM" id="SSF50022">
    <property type="entry name" value="ISP domain"/>
    <property type="match status" value="1"/>
</dbReference>
<dbReference type="PANTHER" id="PTHR42782:SF2">
    <property type="entry name" value="3-OXOACYL-[ACYL-CARRIER-PROTEIN] SYNTHASE-LIKE PROTEIN"/>
    <property type="match status" value="1"/>
</dbReference>
<dbReference type="AlphaFoldDB" id="A0AAV5GGV2"/>
<dbReference type="Pfam" id="PF00355">
    <property type="entry name" value="Rieske"/>
    <property type="match status" value="1"/>
</dbReference>
<feature type="region of interest" description="Disordered" evidence="5">
    <location>
        <begin position="79"/>
        <end position="99"/>
    </location>
</feature>
<keyword evidence="2" id="KW-0479">Metal-binding</keyword>
<protein>
    <recommendedName>
        <fullName evidence="6">Rieske domain-containing protein</fullName>
    </recommendedName>
</protein>
<keyword evidence="1" id="KW-0001">2Fe-2S</keyword>
<name>A0AAV5GGV2_9BASI</name>
<evidence type="ECO:0000313" key="8">
    <source>
        <dbReference type="Proteomes" id="UP001342314"/>
    </source>
</evidence>
<dbReference type="Gene3D" id="2.102.10.10">
    <property type="entry name" value="Rieske [2Fe-2S] iron-sulphur domain"/>
    <property type="match status" value="1"/>
</dbReference>
<evidence type="ECO:0000259" key="6">
    <source>
        <dbReference type="PROSITE" id="PS51296"/>
    </source>
</evidence>
<evidence type="ECO:0000256" key="4">
    <source>
        <dbReference type="ARBA" id="ARBA00023014"/>
    </source>
</evidence>
<evidence type="ECO:0000313" key="7">
    <source>
        <dbReference type="EMBL" id="GJN88572.1"/>
    </source>
</evidence>
<dbReference type="InterPro" id="IPR036922">
    <property type="entry name" value="Rieske_2Fe-2S_sf"/>
</dbReference>
<dbReference type="InterPro" id="IPR009078">
    <property type="entry name" value="Ferritin-like_SF"/>
</dbReference>
<dbReference type="PANTHER" id="PTHR42782">
    <property type="entry name" value="SI:CH73-314G15.3"/>
    <property type="match status" value="1"/>
</dbReference>
<organism evidence="7 8">
    <name type="scientific">Rhodotorula paludigena</name>
    <dbReference type="NCBI Taxonomy" id="86838"/>
    <lineage>
        <taxon>Eukaryota</taxon>
        <taxon>Fungi</taxon>
        <taxon>Dikarya</taxon>
        <taxon>Basidiomycota</taxon>
        <taxon>Pucciniomycotina</taxon>
        <taxon>Microbotryomycetes</taxon>
        <taxon>Sporidiobolales</taxon>
        <taxon>Sporidiobolaceae</taxon>
        <taxon>Rhodotorula</taxon>
    </lineage>
</organism>
<proteinExistence type="predicted"/>
<feature type="region of interest" description="Disordered" evidence="5">
    <location>
        <begin position="466"/>
        <end position="490"/>
    </location>
</feature>
<feature type="compositionally biased region" description="Acidic residues" evidence="5">
    <location>
        <begin position="79"/>
        <end position="95"/>
    </location>
</feature>
<evidence type="ECO:0000256" key="3">
    <source>
        <dbReference type="ARBA" id="ARBA00023004"/>
    </source>
</evidence>
<dbReference type="PROSITE" id="PS51296">
    <property type="entry name" value="RIESKE"/>
    <property type="match status" value="1"/>
</dbReference>
<dbReference type="CDD" id="cd00657">
    <property type="entry name" value="Ferritin_like"/>
    <property type="match status" value="1"/>
</dbReference>
<dbReference type="Pfam" id="PF04305">
    <property type="entry name" value="DUF455"/>
    <property type="match status" value="1"/>
</dbReference>
<sequence>MVNAPPAMIPLAHVDDLRASHRHVVALRSWRTPSSHDSILIYRRDGRPGDFSAGETVQQEWYSIANECPHLGLPLEGGDIEDLCSAQNDEDDGEEPDPRTQPVIICPFHALDFDLSSGASSSSGLQACTFRLEVRDGVLHLEPPGSTGDDYRVIGIRPVSERFADLSAPDPLLSPLASLSLASSPAAEPTTIVAFCRTILLAPDPAAKVALVRQLVSRFRSGDLTRLSDPASDPPHPREPYRAPATKTVASTQTGRLGKGGNVQSRIRLLHALANIELWAIDLAVDHVARFWDWRTGSPDGKEGRRIGWGFVSDFLKVAEDEAKHFTILNERLEQLGCSYGSLSVHNGLWESALQTQHSLLSRLAIVALVHEARGLDTNPVQIRRCRAAGDEETARVLETVHLDEITHVAAGHRHFTALCAALSPPLDPVAQFRLEVSRHFFGALRGPFNGADREKAGLDEGWYEGLSGRGGVSALGKGEAGRRKEETEV</sequence>